<feature type="binding site" evidence="7">
    <location>
        <position position="213"/>
    </location>
    <ligand>
        <name>substrate</name>
    </ligand>
</feature>
<feature type="active site" description="Electrophile" evidence="7">
    <location>
        <position position="95"/>
    </location>
</feature>
<protein>
    <recommendedName>
        <fullName evidence="7 8">Triosephosphate isomerase</fullName>
        <shortName evidence="7">TIM</shortName>
        <shortName evidence="7">TPI</shortName>
        <ecNumber evidence="7 8">5.3.1.1</ecNumber>
    </recommendedName>
    <alternativeName>
        <fullName evidence="7">Triose-phosphate isomerase</fullName>
    </alternativeName>
</protein>
<evidence type="ECO:0000256" key="3">
    <source>
        <dbReference type="ARBA" id="ARBA00022432"/>
    </source>
</evidence>
<gene>
    <name evidence="7" type="primary">tpiA</name>
    <name evidence="9" type="ORF">COV72_08945</name>
</gene>
<sequence length="252" mass="28144">MRKPIIAGNWKMYKTIAQALELANGLKREFYGFKAADIVIVPSFTLLDEVADAISDCDIALGAQNAHWELEGAFTGEVSLLQLKELGVKYVIIGHSERRQFFGETNETVNKRVKAVLKEGLIPIMCVGENLSERESAKTFNVVEEHIKLGLLGLEKEDVEKMVIAYEPVWAIGTGKTATPQQAQEVHYFIRQKLAELYDRELSDKARIQYGGSVKPDNIRELMEQEDIDGALVGGASLKLESFSEIIKKSIE</sequence>
<dbReference type="InterPro" id="IPR013785">
    <property type="entry name" value="Aldolase_TIM"/>
</dbReference>
<dbReference type="GO" id="GO:0006096">
    <property type="term" value="P:glycolytic process"/>
    <property type="evidence" value="ECO:0007669"/>
    <property type="project" value="UniProtKB-UniRule"/>
</dbReference>
<dbReference type="FunFam" id="3.20.20.70:FF:000016">
    <property type="entry name" value="Triosephosphate isomerase"/>
    <property type="match status" value="1"/>
</dbReference>
<comment type="pathway">
    <text evidence="7 8">Carbohydrate biosynthesis; gluconeogenesis.</text>
</comment>
<dbReference type="GO" id="GO:0006094">
    <property type="term" value="P:gluconeogenesis"/>
    <property type="evidence" value="ECO:0007669"/>
    <property type="project" value="UniProtKB-UniRule"/>
</dbReference>
<reference evidence="9 10" key="1">
    <citation type="submission" date="2017-09" db="EMBL/GenBank/DDBJ databases">
        <title>Depth-based differentiation of microbial function through sediment-hosted aquifers and enrichment of novel symbionts in the deep terrestrial subsurface.</title>
        <authorList>
            <person name="Probst A.J."/>
            <person name="Ladd B."/>
            <person name="Jarett J.K."/>
            <person name="Geller-Mcgrath D.E."/>
            <person name="Sieber C.M."/>
            <person name="Emerson J.B."/>
            <person name="Anantharaman K."/>
            <person name="Thomas B.C."/>
            <person name="Malmstrom R."/>
            <person name="Stieglmeier M."/>
            <person name="Klingl A."/>
            <person name="Woyke T."/>
            <person name="Ryan C.M."/>
            <person name="Banfield J.F."/>
        </authorList>
    </citation>
    <scope>NUCLEOTIDE SEQUENCE [LARGE SCALE GENOMIC DNA]</scope>
    <source>
        <strain evidence="9">CG11_big_fil_rev_8_21_14_0_20_42_13</strain>
    </source>
</reference>
<feature type="binding site" evidence="7">
    <location>
        <position position="173"/>
    </location>
    <ligand>
        <name>substrate</name>
    </ligand>
</feature>
<evidence type="ECO:0000256" key="4">
    <source>
        <dbReference type="ARBA" id="ARBA00022490"/>
    </source>
</evidence>
<feature type="binding site" evidence="7">
    <location>
        <begin position="234"/>
        <end position="235"/>
    </location>
    <ligand>
        <name>substrate</name>
    </ligand>
</feature>
<dbReference type="PANTHER" id="PTHR21139">
    <property type="entry name" value="TRIOSEPHOSPHATE ISOMERASE"/>
    <property type="match status" value="1"/>
</dbReference>
<dbReference type="GO" id="GO:0004807">
    <property type="term" value="F:triose-phosphate isomerase activity"/>
    <property type="evidence" value="ECO:0007669"/>
    <property type="project" value="UniProtKB-UniRule"/>
</dbReference>
<dbReference type="Pfam" id="PF00121">
    <property type="entry name" value="TIM"/>
    <property type="match status" value="1"/>
</dbReference>
<evidence type="ECO:0000256" key="8">
    <source>
        <dbReference type="RuleBase" id="RU363013"/>
    </source>
</evidence>
<comment type="similarity">
    <text evidence="2 7 8">Belongs to the triosephosphate isomerase family.</text>
</comment>
<evidence type="ECO:0000256" key="2">
    <source>
        <dbReference type="ARBA" id="ARBA00007422"/>
    </source>
</evidence>
<proteinExistence type="inferred from homology"/>
<dbReference type="InterPro" id="IPR020861">
    <property type="entry name" value="Triosephosphate_isomerase_AS"/>
</dbReference>
<feature type="active site" description="Proton acceptor" evidence="7">
    <location>
        <position position="167"/>
    </location>
</feature>
<dbReference type="SUPFAM" id="SSF51351">
    <property type="entry name" value="Triosephosphate isomerase (TIM)"/>
    <property type="match status" value="1"/>
</dbReference>
<comment type="pathway">
    <text evidence="1 7 8">Carbohydrate degradation; glycolysis; D-glyceraldehyde 3-phosphate from glycerone phosphate: step 1/1.</text>
</comment>
<evidence type="ECO:0000256" key="1">
    <source>
        <dbReference type="ARBA" id="ARBA00004680"/>
    </source>
</evidence>
<dbReference type="EC" id="5.3.1.1" evidence="7 8"/>
<dbReference type="UniPathway" id="UPA00109">
    <property type="reaction ID" value="UER00189"/>
</dbReference>
<dbReference type="NCBIfam" id="TIGR00419">
    <property type="entry name" value="tim"/>
    <property type="match status" value="1"/>
</dbReference>
<dbReference type="InterPro" id="IPR000652">
    <property type="entry name" value="Triosephosphate_isomerase"/>
</dbReference>
<accession>A0A2H0LVG6</accession>
<comment type="subcellular location">
    <subcellularLocation>
        <location evidence="7 8">Cytoplasm</location>
    </subcellularLocation>
</comment>
<dbReference type="PANTHER" id="PTHR21139:SF42">
    <property type="entry name" value="TRIOSEPHOSPHATE ISOMERASE"/>
    <property type="match status" value="1"/>
</dbReference>
<keyword evidence="4 7" id="KW-0963">Cytoplasm</keyword>
<evidence type="ECO:0000313" key="9">
    <source>
        <dbReference type="EMBL" id="PIQ88419.1"/>
    </source>
</evidence>
<dbReference type="UniPathway" id="UPA00138"/>
<dbReference type="Gene3D" id="3.20.20.70">
    <property type="entry name" value="Aldolase class I"/>
    <property type="match status" value="1"/>
</dbReference>
<dbReference type="GO" id="GO:0046166">
    <property type="term" value="P:glyceraldehyde-3-phosphate biosynthetic process"/>
    <property type="evidence" value="ECO:0007669"/>
    <property type="project" value="TreeGrafter"/>
</dbReference>
<dbReference type="CDD" id="cd00311">
    <property type="entry name" value="TIM"/>
    <property type="match status" value="1"/>
</dbReference>
<name>A0A2H0LVG6_9BACT</name>
<feature type="binding site" evidence="7">
    <location>
        <begin position="9"/>
        <end position="11"/>
    </location>
    <ligand>
        <name>substrate</name>
    </ligand>
</feature>
<keyword evidence="6 7" id="KW-0413">Isomerase</keyword>
<comment type="catalytic activity">
    <reaction evidence="7 8">
        <text>D-glyceraldehyde 3-phosphate = dihydroxyacetone phosphate</text>
        <dbReference type="Rhea" id="RHEA:18585"/>
        <dbReference type="ChEBI" id="CHEBI:57642"/>
        <dbReference type="ChEBI" id="CHEBI:59776"/>
        <dbReference type="EC" id="5.3.1.1"/>
    </reaction>
</comment>
<evidence type="ECO:0000256" key="6">
    <source>
        <dbReference type="ARBA" id="ARBA00023235"/>
    </source>
</evidence>
<dbReference type="PROSITE" id="PS00171">
    <property type="entry name" value="TIM_1"/>
    <property type="match status" value="1"/>
</dbReference>
<keyword evidence="3 7" id="KW-0312">Gluconeogenesis</keyword>
<dbReference type="Proteomes" id="UP000229641">
    <property type="component" value="Unassembled WGS sequence"/>
</dbReference>
<comment type="caution">
    <text evidence="9">The sequence shown here is derived from an EMBL/GenBank/DDBJ whole genome shotgun (WGS) entry which is preliminary data.</text>
</comment>
<dbReference type="PROSITE" id="PS51440">
    <property type="entry name" value="TIM_2"/>
    <property type="match status" value="1"/>
</dbReference>
<dbReference type="GO" id="GO:0019563">
    <property type="term" value="P:glycerol catabolic process"/>
    <property type="evidence" value="ECO:0007669"/>
    <property type="project" value="TreeGrafter"/>
</dbReference>
<evidence type="ECO:0000256" key="7">
    <source>
        <dbReference type="HAMAP-Rule" id="MF_00147"/>
    </source>
</evidence>
<comment type="subunit">
    <text evidence="7 8">Homodimer.</text>
</comment>
<dbReference type="InterPro" id="IPR035990">
    <property type="entry name" value="TIM_sf"/>
</dbReference>
<dbReference type="InterPro" id="IPR022896">
    <property type="entry name" value="TrioseP_Isoase_bac/euk"/>
</dbReference>
<evidence type="ECO:0000313" key="10">
    <source>
        <dbReference type="Proteomes" id="UP000229641"/>
    </source>
</evidence>
<organism evidence="9 10">
    <name type="scientific">Candidatus Ghiorseimicrobium undicola</name>
    <dbReference type="NCBI Taxonomy" id="1974746"/>
    <lineage>
        <taxon>Bacteria</taxon>
        <taxon>Pseudomonadati</taxon>
        <taxon>Candidatus Omnitrophota</taxon>
        <taxon>Candidatus Ghiorseimicrobium</taxon>
    </lineage>
</organism>
<dbReference type="AlphaFoldDB" id="A0A2H0LVG6"/>
<evidence type="ECO:0000256" key="5">
    <source>
        <dbReference type="ARBA" id="ARBA00023152"/>
    </source>
</evidence>
<dbReference type="HAMAP" id="MF_00147_B">
    <property type="entry name" value="TIM_B"/>
    <property type="match status" value="1"/>
</dbReference>
<dbReference type="GO" id="GO:0005829">
    <property type="term" value="C:cytosol"/>
    <property type="evidence" value="ECO:0007669"/>
    <property type="project" value="TreeGrafter"/>
</dbReference>
<keyword evidence="5 7" id="KW-0324">Glycolysis</keyword>
<dbReference type="EMBL" id="PCWA01000109">
    <property type="protein sequence ID" value="PIQ88419.1"/>
    <property type="molecule type" value="Genomic_DNA"/>
</dbReference>
<comment type="function">
    <text evidence="7">Involved in the gluconeogenesis. Catalyzes stereospecifically the conversion of dihydroxyacetone phosphate (DHAP) to D-glyceraldehyde-3-phosphate (G3P).</text>
</comment>